<name>A0A0E9T6U9_ANGAN</name>
<reference evidence="2" key="1">
    <citation type="submission" date="2014-11" db="EMBL/GenBank/DDBJ databases">
        <authorList>
            <person name="Amaro Gonzalez C."/>
        </authorList>
    </citation>
    <scope>NUCLEOTIDE SEQUENCE</scope>
</reference>
<accession>A0A0E9T6U9</accession>
<proteinExistence type="predicted"/>
<keyword evidence="1" id="KW-0472">Membrane</keyword>
<feature type="transmembrane region" description="Helical" evidence="1">
    <location>
        <begin position="26"/>
        <end position="44"/>
    </location>
</feature>
<dbReference type="AlphaFoldDB" id="A0A0E9T6U9"/>
<keyword evidence="1" id="KW-0812">Transmembrane</keyword>
<dbReference type="EMBL" id="GBXM01059236">
    <property type="protein sequence ID" value="JAH49341.1"/>
    <property type="molecule type" value="Transcribed_RNA"/>
</dbReference>
<organism evidence="2">
    <name type="scientific">Anguilla anguilla</name>
    <name type="common">European freshwater eel</name>
    <name type="synonym">Muraena anguilla</name>
    <dbReference type="NCBI Taxonomy" id="7936"/>
    <lineage>
        <taxon>Eukaryota</taxon>
        <taxon>Metazoa</taxon>
        <taxon>Chordata</taxon>
        <taxon>Craniata</taxon>
        <taxon>Vertebrata</taxon>
        <taxon>Euteleostomi</taxon>
        <taxon>Actinopterygii</taxon>
        <taxon>Neopterygii</taxon>
        <taxon>Teleostei</taxon>
        <taxon>Anguilliformes</taxon>
        <taxon>Anguillidae</taxon>
        <taxon>Anguilla</taxon>
    </lineage>
</organism>
<keyword evidence="1" id="KW-1133">Transmembrane helix</keyword>
<reference evidence="2" key="2">
    <citation type="journal article" date="2015" name="Fish Shellfish Immunol.">
        <title>Early steps in the European eel (Anguilla anguilla)-Vibrio vulnificus interaction in the gills: Role of the RtxA13 toxin.</title>
        <authorList>
            <person name="Callol A."/>
            <person name="Pajuelo D."/>
            <person name="Ebbesson L."/>
            <person name="Teles M."/>
            <person name="MacKenzie S."/>
            <person name="Amaro C."/>
        </authorList>
    </citation>
    <scope>NUCLEOTIDE SEQUENCE</scope>
</reference>
<sequence length="47" mass="5228">MGQKGKTHSALKFQGKVKRSTIIQRLPWLRISGGFNATVALYAIKNL</sequence>
<protein>
    <submittedName>
        <fullName evidence="2">Uncharacterized protein</fullName>
    </submittedName>
</protein>
<evidence type="ECO:0000313" key="2">
    <source>
        <dbReference type="EMBL" id="JAH49341.1"/>
    </source>
</evidence>
<evidence type="ECO:0000256" key="1">
    <source>
        <dbReference type="SAM" id="Phobius"/>
    </source>
</evidence>